<feature type="region of interest" description="Disordered" evidence="1">
    <location>
        <begin position="58"/>
        <end position="122"/>
    </location>
</feature>
<comment type="caution">
    <text evidence="2">The sequence shown here is derived from an EMBL/GenBank/DDBJ whole genome shotgun (WGS) entry which is preliminary data.</text>
</comment>
<dbReference type="Proteomes" id="UP001066276">
    <property type="component" value="Chromosome 12"/>
</dbReference>
<reference evidence="2" key="1">
    <citation type="journal article" date="2022" name="bioRxiv">
        <title>Sequencing and chromosome-scale assembly of the giantPleurodeles waltlgenome.</title>
        <authorList>
            <person name="Brown T."/>
            <person name="Elewa A."/>
            <person name="Iarovenko S."/>
            <person name="Subramanian E."/>
            <person name="Araus A.J."/>
            <person name="Petzold A."/>
            <person name="Susuki M."/>
            <person name="Suzuki K.-i.T."/>
            <person name="Hayashi T."/>
            <person name="Toyoda A."/>
            <person name="Oliveira C."/>
            <person name="Osipova E."/>
            <person name="Leigh N.D."/>
            <person name="Simon A."/>
            <person name="Yun M.H."/>
        </authorList>
    </citation>
    <scope>NUCLEOTIDE SEQUENCE</scope>
    <source>
        <strain evidence="2">20211129_DDA</strain>
        <tissue evidence="2">Liver</tissue>
    </source>
</reference>
<proteinExistence type="predicted"/>
<sequence length="122" mass="13540">MVVTPPTTRLRASIHGRKENASRRAPRSFAYLKAEPSCLSRTAASSPQQALPEVVCRPDAAPKSCKPRDQVRPLQRLEEKSSRRAAAIKVPAPPPCGNTCSSARVRPTPLRHALPKRERYRH</sequence>
<accession>A0AAV7KZS4</accession>
<feature type="compositionally biased region" description="Basic and acidic residues" evidence="1">
    <location>
        <begin position="66"/>
        <end position="82"/>
    </location>
</feature>
<feature type="region of interest" description="Disordered" evidence="1">
    <location>
        <begin position="1"/>
        <end position="25"/>
    </location>
</feature>
<evidence type="ECO:0000313" key="2">
    <source>
        <dbReference type="EMBL" id="KAJ1084792.1"/>
    </source>
</evidence>
<keyword evidence="3" id="KW-1185">Reference proteome</keyword>
<evidence type="ECO:0000313" key="3">
    <source>
        <dbReference type="Proteomes" id="UP001066276"/>
    </source>
</evidence>
<name>A0AAV7KZS4_PLEWA</name>
<dbReference type="AlphaFoldDB" id="A0AAV7KZS4"/>
<dbReference type="EMBL" id="JANPWB010000016">
    <property type="protein sequence ID" value="KAJ1084792.1"/>
    <property type="molecule type" value="Genomic_DNA"/>
</dbReference>
<protein>
    <submittedName>
        <fullName evidence="2">Uncharacterized protein</fullName>
    </submittedName>
</protein>
<organism evidence="2 3">
    <name type="scientific">Pleurodeles waltl</name>
    <name type="common">Iberian ribbed newt</name>
    <dbReference type="NCBI Taxonomy" id="8319"/>
    <lineage>
        <taxon>Eukaryota</taxon>
        <taxon>Metazoa</taxon>
        <taxon>Chordata</taxon>
        <taxon>Craniata</taxon>
        <taxon>Vertebrata</taxon>
        <taxon>Euteleostomi</taxon>
        <taxon>Amphibia</taxon>
        <taxon>Batrachia</taxon>
        <taxon>Caudata</taxon>
        <taxon>Salamandroidea</taxon>
        <taxon>Salamandridae</taxon>
        <taxon>Pleurodelinae</taxon>
        <taxon>Pleurodeles</taxon>
    </lineage>
</organism>
<evidence type="ECO:0000256" key="1">
    <source>
        <dbReference type="SAM" id="MobiDB-lite"/>
    </source>
</evidence>
<gene>
    <name evidence="2" type="ORF">NDU88_004938</name>
</gene>